<dbReference type="AlphaFoldDB" id="A0A9N9RUZ4"/>
<gene>
    <name evidence="3" type="ORF">CHIRRI_LOCUS6896</name>
</gene>
<reference evidence="3" key="1">
    <citation type="submission" date="2022-01" db="EMBL/GenBank/DDBJ databases">
        <authorList>
            <person name="King R."/>
        </authorList>
    </citation>
    <scope>NUCLEOTIDE SEQUENCE</scope>
</reference>
<sequence>MTVCLSNLYTNVEIGHILIVSFKLKEKSLWSKIDFSNDIDEINNIPLSISIDEKNNCIKLLSFVNGDKKSEKCLKVKKNNKDDNIKFYILTLDCKFRIALNDEHLCSFDYKCDLSCIKLIRVSGDVDYVTQIDHRKIYPQPWPQNQEDFSTISFSSDLPCRFSENTIIVLRMKLSGATTGSFFIRFNEMSSKKQLLHFNPRFDEKVIVVNSMNDKLECVELHFVALRYVQLFIDYSRFIGYRCVELHFVTLRYVQLFIDYSRFIGYRCVELHFVALRYVQLFIDYSRFIGYRCVELHFVALRYVQLFIDYSRFIGYRCVELHFVALRYVQLFINYSRFIGYRCVELHFVALRYVQLFIDYSRFIGYRCVELHFVALRYVQLFIDYSRFIGYRCVELHFVSLRYVQLFIDYSRFIGYRCVELHSVSLRYVQLFINYQFSMGN</sequence>
<dbReference type="InterPro" id="IPR044156">
    <property type="entry name" value="Galectin-like"/>
</dbReference>
<dbReference type="GO" id="GO:0030246">
    <property type="term" value="F:carbohydrate binding"/>
    <property type="evidence" value="ECO:0007669"/>
    <property type="project" value="UniProtKB-KW"/>
</dbReference>
<organism evidence="3 4">
    <name type="scientific">Chironomus riparius</name>
    <dbReference type="NCBI Taxonomy" id="315576"/>
    <lineage>
        <taxon>Eukaryota</taxon>
        <taxon>Metazoa</taxon>
        <taxon>Ecdysozoa</taxon>
        <taxon>Arthropoda</taxon>
        <taxon>Hexapoda</taxon>
        <taxon>Insecta</taxon>
        <taxon>Pterygota</taxon>
        <taxon>Neoptera</taxon>
        <taxon>Endopterygota</taxon>
        <taxon>Diptera</taxon>
        <taxon>Nematocera</taxon>
        <taxon>Chironomoidea</taxon>
        <taxon>Chironomidae</taxon>
        <taxon>Chironominae</taxon>
        <taxon>Chironomus</taxon>
    </lineage>
</organism>
<dbReference type="Proteomes" id="UP001153620">
    <property type="component" value="Chromosome 2"/>
</dbReference>
<dbReference type="OrthoDB" id="6251307at2759"/>
<evidence type="ECO:0000256" key="1">
    <source>
        <dbReference type="ARBA" id="ARBA00022734"/>
    </source>
</evidence>
<dbReference type="InterPro" id="IPR001079">
    <property type="entry name" value="Galectin_CRD"/>
</dbReference>
<proteinExistence type="predicted"/>
<feature type="domain" description="Galectin" evidence="2">
    <location>
        <begin position="6"/>
        <end position="132"/>
    </location>
</feature>
<dbReference type="PANTHER" id="PTHR11346">
    <property type="entry name" value="GALECTIN"/>
    <property type="match status" value="1"/>
</dbReference>
<evidence type="ECO:0000313" key="3">
    <source>
        <dbReference type="EMBL" id="CAG9804001.1"/>
    </source>
</evidence>
<protein>
    <recommendedName>
        <fullName evidence="2">Galectin domain-containing protein</fullName>
    </recommendedName>
</protein>
<accession>A0A9N9RUZ4</accession>
<feature type="domain" description="Galectin" evidence="2">
    <location>
        <begin position="154"/>
        <end position="213"/>
    </location>
</feature>
<dbReference type="Pfam" id="PF00337">
    <property type="entry name" value="Gal-bind_lectin"/>
    <property type="match status" value="2"/>
</dbReference>
<dbReference type="PANTHER" id="PTHR11346:SF189">
    <property type="entry name" value="GALECTIN"/>
    <property type="match status" value="1"/>
</dbReference>
<evidence type="ECO:0000259" key="2">
    <source>
        <dbReference type="Pfam" id="PF00337"/>
    </source>
</evidence>
<reference evidence="3" key="2">
    <citation type="submission" date="2022-10" db="EMBL/GenBank/DDBJ databases">
        <authorList>
            <consortium name="ENA_rothamsted_submissions"/>
            <consortium name="culmorum"/>
            <person name="King R."/>
        </authorList>
    </citation>
    <scope>NUCLEOTIDE SEQUENCE</scope>
</reference>
<dbReference type="SUPFAM" id="SSF49899">
    <property type="entry name" value="Concanavalin A-like lectins/glucanases"/>
    <property type="match status" value="2"/>
</dbReference>
<evidence type="ECO:0000313" key="4">
    <source>
        <dbReference type="Proteomes" id="UP001153620"/>
    </source>
</evidence>
<dbReference type="Gene3D" id="2.60.120.200">
    <property type="match status" value="2"/>
</dbReference>
<name>A0A9N9RUZ4_9DIPT</name>
<dbReference type="EMBL" id="OU895878">
    <property type="protein sequence ID" value="CAG9804001.1"/>
    <property type="molecule type" value="Genomic_DNA"/>
</dbReference>
<keyword evidence="1" id="KW-0430">Lectin</keyword>
<dbReference type="InterPro" id="IPR013320">
    <property type="entry name" value="ConA-like_dom_sf"/>
</dbReference>
<dbReference type="SUPFAM" id="SSF52047">
    <property type="entry name" value="RNI-like"/>
    <property type="match status" value="1"/>
</dbReference>
<keyword evidence="4" id="KW-1185">Reference proteome</keyword>